<dbReference type="EMBL" id="CP092623">
    <property type="protein sequence ID" value="UMM29990.1"/>
    <property type="molecule type" value="Genomic_DNA"/>
</dbReference>
<keyword evidence="4" id="KW-1185">Reference proteome</keyword>
<dbReference type="Proteomes" id="UP000829354">
    <property type="component" value="Chromosome IV"/>
</dbReference>
<gene>
    <name evidence="1" type="ORF">L3Y34_004975</name>
    <name evidence="2" type="ORF">L5515_012069</name>
</gene>
<name>A0AAE9D7C9_CAEBR</name>
<organism evidence="1 3">
    <name type="scientific">Caenorhabditis briggsae</name>
    <dbReference type="NCBI Taxonomy" id="6238"/>
    <lineage>
        <taxon>Eukaryota</taxon>
        <taxon>Metazoa</taxon>
        <taxon>Ecdysozoa</taxon>
        <taxon>Nematoda</taxon>
        <taxon>Chromadorea</taxon>
        <taxon>Rhabditida</taxon>
        <taxon>Rhabditina</taxon>
        <taxon>Rhabditomorpha</taxon>
        <taxon>Rhabditoidea</taxon>
        <taxon>Rhabditidae</taxon>
        <taxon>Peloderinae</taxon>
        <taxon>Caenorhabditis</taxon>
    </lineage>
</organism>
<accession>A0AAE9D7C9</accession>
<sequence>MKSYFDRGHKRTLTNRAPVAIMLQAAKKDESTKGGSHKSLGYHDSFRSSNYCNMSQYRSWNKNLAHILYLCCFYSFGSIKINLI</sequence>
<evidence type="ECO:0000313" key="3">
    <source>
        <dbReference type="Proteomes" id="UP000827892"/>
    </source>
</evidence>
<evidence type="ECO:0000313" key="1">
    <source>
        <dbReference type="EMBL" id="ULT96817.1"/>
    </source>
</evidence>
<evidence type="ECO:0000313" key="2">
    <source>
        <dbReference type="EMBL" id="UMM29990.1"/>
    </source>
</evidence>
<reference evidence="1 3" key="2">
    <citation type="submission" date="2022-05" db="EMBL/GenBank/DDBJ databases">
        <title>Chromosome-level reference genomes for two strains of Caenorhabditis briggsae: an improved platform for comparative genomics.</title>
        <authorList>
            <person name="Stevens L."/>
            <person name="Andersen E.C."/>
        </authorList>
    </citation>
    <scope>NUCLEOTIDE SEQUENCE [LARGE SCALE GENOMIC DNA]</scope>
    <source>
        <strain evidence="1">QX1410_ONT</strain>
        <tissue evidence="1">Whole-organism</tissue>
    </source>
</reference>
<reference evidence="2 4" key="1">
    <citation type="submission" date="2022-04" db="EMBL/GenBank/DDBJ databases">
        <title>Chromosome-level reference genomes for two strains of Caenorhabditis briggsae: an improved platform for comparative genomics.</title>
        <authorList>
            <person name="Stevens L."/>
            <person name="Andersen E."/>
        </authorList>
    </citation>
    <scope>NUCLEOTIDE SEQUENCE [LARGE SCALE GENOMIC DNA]</scope>
    <source>
        <strain evidence="2">VX34</strain>
        <tissue evidence="2">Whole-organism</tissue>
    </source>
</reference>
<proteinExistence type="predicted"/>
<protein>
    <submittedName>
        <fullName evidence="1">Uncharacterized protein</fullName>
    </submittedName>
</protein>
<dbReference type="Proteomes" id="UP000827892">
    <property type="component" value="Chromosome IV"/>
</dbReference>
<dbReference type="EMBL" id="CP090894">
    <property type="protein sequence ID" value="ULT96817.1"/>
    <property type="molecule type" value="Genomic_DNA"/>
</dbReference>
<dbReference type="AlphaFoldDB" id="A0AAE9D7C9"/>
<evidence type="ECO:0000313" key="4">
    <source>
        <dbReference type="Proteomes" id="UP000829354"/>
    </source>
</evidence>